<organism evidence="1 2">
    <name type="scientific">Panicum virgatum</name>
    <name type="common">Blackwell switchgrass</name>
    <dbReference type="NCBI Taxonomy" id="38727"/>
    <lineage>
        <taxon>Eukaryota</taxon>
        <taxon>Viridiplantae</taxon>
        <taxon>Streptophyta</taxon>
        <taxon>Embryophyta</taxon>
        <taxon>Tracheophyta</taxon>
        <taxon>Spermatophyta</taxon>
        <taxon>Magnoliopsida</taxon>
        <taxon>Liliopsida</taxon>
        <taxon>Poales</taxon>
        <taxon>Poaceae</taxon>
        <taxon>PACMAD clade</taxon>
        <taxon>Panicoideae</taxon>
        <taxon>Panicodae</taxon>
        <taxon>Paniceae</taxon>
        <taxon>Panicinae</taxon>
        <taxon>Panicum</taxon>
        <taxon>Panicum sect. Hiantes</taxon>
    </lineage>
</organism>
<proteinExistence type="predicted"/>
<sequence>MLSTSGHTHSHRSFSISMPDRSFDRSCWRANRSIRGFVGVLWSSETIRGDPGYC</sequence>
<gene>
    <name evidence="1" type="ORF">PVAP13_3KG027800</name>
</gene>
<protein>
    <submittedName>
        <fullName evidence="1">Uncharacterized protein</fullName>
    </submittedName>
</protein>
<dbReference type="AlphaFoldDB" id="A0A8T0UKF5"/>
<accession>A0A8T0UKF5</accession>
<evidence type="ECO:0000313" key="2">
    <source>
        <dbReference type="Proteomes" id="UP000823388"/>
    </source>
</evidence>
<evidence type="ECO:0000313" key="1">
    <source>
        <dbReference type="EMBL" id="KAG2623010.1"/>
    </source>
</evidence>
<dbReference type="EMBL" id="CM029041">
    <property type="protein sequence ID" value="KAG2623010.1"/>
    <property type="molecule type" value="Genomic_DNA"/>
</dbReference>
<keyword evidence="2" id="KW-1185">Reference proteome</keyword>
<name>A0A8T0UKF5_PANVG</name>
<dbReference type="Proteomes" id="UP000823388">
    <property type="component" value="Chromosome 3K"/>
</dbReference>
<reference evidence="1" key="1">
    <citation type="submission" date="2020-05" db="EMBL/GenBank/DDBJ databases">
        <title>WGS assembly of Panicum virgatum.</title>
        <authorList>
            <person name="Lovell J.T."/>
            <person name="Jenkins J."/>
            <person name="Shu S."/>
            <person name="Juenger T.E."/>
            <person name="Schmutz J."/>
        </authorList>
    </citation>
    <scope>NUCLEOTIDE SEQUENCE</scope>
    <source>
        <strain evidence="1">AP13</strain>
    </source>
</reference>
<comment type="caution">
    <text evidence="1">The sequence shown here is derived from an EMBL/GenBank/DDBJ whole genome shotgun (WGS) entry which is preliminary data.</text>
</comment>